<dbReference type="EMBL" id="CAJJDM010000078">
    <property type="protein sequence ID" value="CAD8086022.1"/>
    <property type="molecule type" value="Genomic_DNA"/>
</dbReference>
<gene>
    <name evidence="2" type="ORF">PPRIM_AZ9-3.1.T0750188</name>
</gene>
<evidence type="ECO:0000313" key="2">
    <source>
        <dbReference type="EMBL" id="CAD8086022.1"/>
    </source>
</evidence>
<sequence>MKKIFIVQHQLLVAMVILDSQLTQNQRLLCQECIENFESDQKDKTIGFKKLFRRLKKINRKSQITQKIQLQPILYQLNHYKFKSIIQNLRFFNNQINYLIIPKIGYQIQNKQDLNIQSIVSSKNQIQQSINKIIKMIKLIVNIKLKYLMKVRLQKSIINQSDSNHFNNINNYGIY</sequence>
<name>A0A8S1N2L5_PARPR</name>
<dbReference type="AlphaFoldDB" id="A0A8S1N2L5"/>
<organism evidence="2 3">
    <name type="scientific">Paramecium primaurelia</name>
    <dbReference type="NCBI Taxonomy" id="5886"/>
    <lineage>
        <taxon>Eukaryota</taxon>
        <taxon>Sar</taxon>
        <taxon>Alveolata</taxon>
        <taxon>Ciliophora</taxon>
        <taxon>Intramacronucleata</taxon>
        <taxon>Oligohymenophorea</taxon>
        <taxon>Peniculida</taxon>
        <taxon>Parameciidae</taxon>
        <taxon>Paramecium</taxon>
    </lineage>
</organism>
<evidence type="ECO:0000256" key="1">
    <source>
        <dbReference type="SAM" id="SignalP"/>
    </source>
</evidence>
<proteinExistence type="predicted"/>
<reference evidence="2" key="1">
    <citation type="submission" date="2021-01" db="EMBL/GenBank/DDBJ databases">
        <authorList>
            <consortium name="Genoscope - CEA"/>
            <person name="William W."/>
        </authorList>
    </citation>
    <scope>NUCLEOTIDE SEQUENCE</scope>
</reference>
<keyword evidence="3" id="KW-1185">Reference proteome</keyword>
<feature type="signal peptide" evidence="1">
    <location>
        <begin position="1"/>
        <end position="25"/>
    </location>
</feature>
<protein>
    <recommendedName>
        <fullName evidence="4">Transmembrane protein</fullName>
    </recommendedName>
</protein>
<dbReference type="Proteomes" id="UP000688137">
    <property type="component" value="Unassembled WGS sequence"/>
</dbReference>
<accession>A0A8S1N2L5</accession>
<evidence type="ECO:0008006" key="4">
    <source>
        <dbReference type="Google" id="ProtNLM"/>
    </source>
</evidence>
<evidence type="ECO:0000313" key="3">
    <source>
        <dbReference type="Proteomes" id="UP000688137"/>
    </source>
</evidence>
<keyword evidence="1" id="KW-0732">Signal</keyword>
<comment type="caution">
    <text evidence="2">The sequence shown here is derived from an EMBL/GenBank/DDBJ whole genome shotgun (WGS) entry which is preliminary data.</text>
</comment>
<feature type="chain" id="PRO_5035786225" description="Transmembrane protein" evidence="1">
    <location>
        <begin position="26"/>
        <end position="175"/>
    </location>
</feature>